<reference evidence="3 4" key="1">
    <citation type="submission" date="2020-04" db="EMBL/GenBank/DDBJ databases">
        <title>Plant Genome Project.</title>
        <authorList>
            <person name="Zhang R.-G."/>
        </authorList>
    </citation>
    <scope>NUCLEOTIDE SEQUENCE [LARGE SCALE GENOMIC DNA]</scope>
    <source>
        <strain evidence="3">YNK0</strain>
        <tissue evidence="3">Leaf</tissue>
    </source>
</reference>
<dbReference type="InterPro" id="IPR051494">
    <property type="entry name" value="BSD_domain-containing"/>
</dbReference>
<comment type="caution">
    <text evidence="3">The sequence shown here is derived from an EMBL/GenBank/DDBJ whole genome shotgun (WGS) entry which is preliminary data.</text>
</comment>
<dbReference type="PANTHER" id="PTHR16019">
    <property type="entry name" value="SYNAPSE-ASSOCIATED PROTEIN"/>
    <property type="match status" value="1"/>
</dbReference>
<feature type="region of interest" description="Disordered" evidence="1">
    <location>
        <begin position="270"/>
        <end position="342"/>
    </location>
</feature>
<dbReference type="EMBL" id="JABCRI010000014">
    <property type="protein sequence ID" value="KAF8394474.1"/>
    <property type="molecule type" value="Genomic_DNA"/>
</dbReference>
<protein>
    <recommendedName>
        <fullName evidence="2">BSD domain-containing protein</fullName>
    </recommendedName>
</protein>
<dbReference type="GO" id="GO:0005737">
    <property type="term" value="C:cytoplasm"/>
    <property type="evidence" value="ECO:0007669"/>
    <property type="project" value="TreeGrafter"/>
</dbReference>
<dbReference type="SMART" id="SM00751">
    <property type="entry name" value="BSD"/>
    <property type="match status" value="1"/>
</dbReference>
<dbReference type="InterPro" id="IPR035925">
    <property type="entry name" value="BSD_dom_sf"/>
</dbReference>
<keyword evidence="4" id="KW-1185">Reference proteome</keyword>
<gene>
    <name evidence="3" type="ORF">HHK36_020682</name>
</gene>
<organism evidence="3 4">
    <name type="scientific">Tetracentron sinense</name>
    <name type="common">Spur-leaf</name>
    <dbReference type="NCBI Taxonomy" id="13715"/>
    <lineage>
        <taxon>Eukaryota</taxon>
        <taxon>Viridiplantae</taxon>
        <taxon>Streptophyta</taxon>
        <taxon>Embryophyta</taxon>
        <taxon>Tracheophyta</taxon>
        <taxon>Spermatophyta</taxon>
        <taxon>Magnoliopsida</taxon>
        <taxon>Trochodendrales</taxon>
        <taxon>Trochodendraceae</taxon>
        <taxon>Tetracentron</taxon>
    </lineage>
</organism>
<evidence type="ECO:0000313" key="4">
    <source>
        <dbReference type="Proteomes" id="UP000655225"/>
    </source>
</evidence>
<name>A0A835DBU9_TETSI</name>
<accession>A0A835DBU9</accession>
<dbReference type="Proteomes" id="UP000655225">
    <property type="component" value="Unassembled WGS sequence"/>
</dbReference>
<dbReference type="InterPro" id="IPR005607">
    <property type="entry name" value="BSD_dom"/>
</dbReference>
<dbReference type="Gene3D" id="1.10.3970.10">
    <property type="entry name" value="BSD domain"/>
    <property type="match status" value="1"/>
</dbReference>
<feature type="compositionally biased region" description="Polar residues" evidence="1">
    <location>
        <begin position="299"/>
        <end position="309"/>
    </location>
</feature>
<evidence type="ECO:0000256" key="1">
    <source>
        <dbReference type="SAM" id="MobiDB-lite"/>
    </source>
</evidence>
<dbReference type="OrthoDB" id="73788at2759"/>
<proteinExistence type="predicted"/>
<dbReference type="PANTHER" id="PTHR16019:SF5">
    <property type="entry name" value="BSD DOMAIN-CONTAINING PROTEIN 1"/>
    <property type="match status" value="1"/>
</dbReference>
<sequence>MNCFKSVFSDDLLKDPREEEDSDPDRAASIDEHGSNPNPSVSMLFGGLMNNFATQSESVFQAYRRDLEEFRSALEKETAEFGEVSSRVVKELPVSIEFRASVLQDSLDSIRQAIDDFENSVWIDTVEIFSHGNHSVLAANHKSDSSDNHRVSNQRLKNSKRYSRFHMQVRAIQTDFNTYCEEPEDVDGFNKWKLGFVLEEKVEEVENLFKESGDLEWIYANLVPNSVDRETFWSRYFFGVHKLKQAEDARANLVKRLISSEKEEDLTWDFDEDDEEINVSDSKADSSENRDSEKRDSSYFVTEESQVGSSEAFADMGENDSDKDSDFSVISSQTSLPEEEDLEWDKIEDLGSLVEKKFTLDGSQN</sequence>
<feature type="domain" description="BSD" evidence="2">
    <location>
        <begin position="192"/>
        <end position="244"/>
    </location>
</feature>
<dbReference type="Pfam" id="PF03909">
    <property type="entry name" value="BSD"/>
    <property type="match status" value="1"/>
</dbReference>
<feature type="compositionally biased region" description="Basic and acidic residues" evidence="1">
    <location>
        <begin position="24"/>
        <end position="34"/>
    </location>
</feature>
<dbReference type="PROSITE" id="PS50858">
    <property type="entry name" value="BSD"/>
    <property type="match status" value="1"/>
</dbReference>
<dbReference type="OMA" id="RITYCAE"/>
<dbReference type="AlphaFoldDB" id="A0A835DBU9"/>
<evidence type="ECO:0000313" key="3">
    <source>
        <dbReference type="EMBL" id="KAF8394474.1"/>
    </source>
</evidence>
<feature type="compositionally biased region" description="Basic and acidic residues" evidence="1">
    <location>
        <begin position="282"/>
        <end position="297"/>
    </location>
</feature>
<feature type="region of interest" description="Disordered" evidence="1">
    <location>
        <begin position="1"/>
        <end position="38"/>
    </location>
</feature>
<dbReference type="SUPFAM" id="SSF140383">
    <property type="entry name" value="BSD domain-like"/>
    <property type="match status" value="1"/>
</dbReference>
<evidence type="ECO:0000259" key="2">
    <source>
        <dbReference type="PROSITE" id="PS50858"/>
    </source>
</evidence>